<evidence type="ECO:0000313" key="2">
    <source>
        <dbReference type="EMBL" id="KAH1179417.1"/>
    </source>
</evidence>
<gene>
    <name evidence="2" type="ORF">KIL84_022000</name>
</gene>
<accession>A0A9D3XGV1</accession>
<sequence>MGSETGDQTPKCGLKSQQARSLYDCPDNFLGHLSGLNSDHGPIRGPQCHSGSSGKIFMRHPISTVIPGYSAACPPSSNVGIPAVPGSTDLGSNPRDPYIEL</sequence>
<organism evidence="2 3">
    <name type="scientific">Mauremys mutica</name>
    <name type="common">yellowpond turtle</name>
    <dbReference type="NCBI Taxonomy" id="74926"/>
    <lineage>
        <taxon>Eukaryota</taxon>
        <taxon>Metazoa</taxon>
        <taxon>Chordata</taxon>
        <taxon>Craniata</taxon>
        <taxon>Vertebrata</taxon>
        <taxon>Euteleostomi</taxon>
        <taxon>Archelosauria</taxon>
        <taxon>Testudinata</taxon>
        <taxon>Testudines</taxon>
        <taxon>Cryptodira</taxon>
        <taxon>Durocryptodira</taxon>
        <taxon>Testudinoidea</taxon>
        <taxon>Geoemydidae</taxon>
        <taxon>Geoemydinae</taxon>
        <taxon>Mauremys</taxon>
    </lineage>
</organism>
<evidence type="ECO:0000256" key="1">
    <source>
        <dbReference type="SAM" id="MobiDB-lite"/>
    </source>
</evidence>
<dbReference type="AlphaFoldDB" id="A0A9D3XGV1"/>
<reference evidence="2" key="1">
    <citation type="submission" date="2021-09" db="EMBL/GenBank/DDBJ databases">
        <title>The genome of Mauremys mutica provides insights into the evolution of semi-aquatic lifestyle.</title>
        <authorList>
            <person name="Gong S."/>
            <person name="Gao Y."/>
        </authorList>
    </citation>
    <scope>NUCLEOTIDE SEQUENCE</scope>
    <source>
        <strain evidence="2">MM-2020</strain>
        <tissue evidence="2">Muscle</tissue>
    </source>
</reference>
<name>A0A9D3XGV1_9SAUR</name>
<keyword evidence="3" id="KW-1185">Reference proteome</keyword>
<dbReference type="Proteomes" id="UP000827986">
    <property type="component" value="Unassembled WGS sequence"/>
</dbReference>
<proteinExistence type="predicted"/>
<evidence type="ECO:0000313" key="3">
    <source>
        <dbReference type="Proteomes" id="UP000827986"/>
    </source>
</evidence>
<protein>
    <submittedName>
        <fullName evidence="2">Uncharacterized protein</fullName>
    </submittedName>
</protein>
<comment type="caution">
    <text evidence="2">The sequence shown here is derived from an EMBL/GenBank/DDBJ whole genome shotgun (WGS) entry which is preliminary data.</text>
</comment>
<dbReference type="EMBL" id="JAHDVG010000472">
    <property type="protein sequence ID" value="KAH1179417.1"/>
    <property type="molecule type" value="Genomic_DNA"/>
</dbReference>
<feature type="region of interest" description="Disordered" evidence="1">
    <location>
        <begin position="81"/>
        <end position="101"/>
    </location>
</feature>